<dbReference type="Gene3D" id="3.40.50.10540">
    <property type="entry name" value="Crotonobetainyl-coa:carnitine coa-transferase, domain 1"/>
    <property type="match status" value="1"/>
</dbReference>
<evidence type="ECO:0000313" key="3">
    <source>
        <dbReference type="Proteomes" id="UP000469385"/>
    </source>
</evidence>
<sequence>MSTGQATRQAPQPLAGLRVVEFTHMVMGPTCGMVLADMGAEVVKVEPIDGDRTRHLLGAGAGFFPMFNRNKKSIALDLRSPDGARVARDLCAQADVVAENFKPGTMAKYGLDYASLSRTNEKLIYVSLKGFLPGPYEHRTALDEVVQMMGGLAYMTGRPGDPLRAGTSVNDIMGGMFGAIGALGALVQRGITGRGMEVQSALFENNVFLVGQHMLQYAITGTPADPMPNRISAWAVYDVFTVKGGEQIFLAAVSDGQWKTFCDALGFADLLADAAFATNNDRVRQRARLLPILRERLATRTAAELAALFEQNGLPFAPIRKPEELFDDPHLLATGGLADVRIPDGPKAGESAKTTLLPITLADSRLGVRLDPPRMGEHTADLLRGLGYTDADIATLRERRAVA</sequence>
<dbReference type="EMBL" id="WSEL01000009">
    <property type="protein sequence ID" value="MVQ31530.1"/>
    <property type="molecule type" value="Genomic_DNA"/>
</dbReference>
<dbReference type="SUPFAM" id="SSF89796">
    <property type="entry name" value="CoA-transferase family III (CaiB/BaiF)"/>
    <property type="match status" value="1"/>
</dbReference>
<protein>
    <submittedName>
        <fullName evidence="2">CoA transferase</fullName>
    </submittedName>
</protein>
<dbReference type="Gene3D" id="3.30.1540.10">
    <property type="entry name" value="formyl-coa transferase, domain 3"/>
    <property type="match status" value="1"/>
</dbReference>
<dbReference type="RefSeq" id="WP_157399573.1">
    <property type="nucleotide sequence ID" value="NZ_WSEL01000009.1"/>
</dbReference>
<dbReference type="Proteomes" id="UP000469385">
    <property type="component" value="Unassembled WGS sequence"/>
</dbReference>
<comment type="caution">
    <text evidence="2">The sequence shown here is derived from an EMBL/GenBank/DDBJ whole genome shotgun (WGS) entry which is preliminary data.</text>
</comment>
<evidence type="ECO:0000256" key="1">
    <source>
        <dbReference type="ARBA" id="ARBA00022679"/>
    </source>
</evidence>
<dbReference type="PANTHER" id="PTHR48207:SF3">
    <property type="entry name" value="SUCCINATE--HYDROXYMETHYLGLUTARATE COA-TRANSFERASE"/>
    <property type="match status" value="1"/>
</dbReference>
<dbReference type="InterPro" id="IPR050483">
    <property type="entry name" value="CoA-transferase_III_domain"/>
</dbReference>
<dbReference type="InterPro" id="IPR023606">
    <property type="entry name" value="CoA-Trfase_III_dom_1_sf"/>
</dbReference>
<proteinExistence type="predicted"/>
<name>A0A6N8IZS5_9BURK</name>
<keyword evidence="3" id="KW-1185">Reference proteome</keyword>
<dbReference type="InterPro" id="IPR003673">
    <property type="entry name" value="CoA-Trfase_fam_III"/>
</dbReference>
<dbReference type="InterPro" id="IPR044855">
    <property type="entry name" value="CoA-Trfase_III_dom3_sf"/>
</dbReference>
<dbReference type="AlphaFoldDB" id="A0A6N8IZS5"/>
<evidence type="ECO:0000313" key="2">
    <source>
        <dbReference type="EMBL" id="MVQ31530.1"/>
    </source>
</evidence>
<keyword evidence="1 2" id="KW-0808">Transferase</keyword>
<reference evidence="2 3" key="1">
    <citation type="submission" date="2019-12" db="EMBL/GenBank/DDBJ databases">
        <authorList>
            <person name="Huq M.A."/>
        </authorList>
    </citation>
    <scope>NUCLEOTIDE SEQUENCE [LARGE SCALE GENOMIC DNA]</scope>
    <source>
        <strain evidence="2 3">MAH-25</strain>
    </source>
</reference>
<dbReference type="PANTHER" id="PTHR48207">
    <property type="entry name" value="SUCCINATE--HYDROXYMETHYLGLUTARATE COA-TRANSFERASE"/>
    <property type="match status" value="1"/>
</dbReference>
<gene>
    <name evidence="2" type="ORF">GON04_18880</name>
</gene>
<dbReference type="GO" id="GO:0008410">
    <property type="term" value="F:CoA-transferase activity"/>
    <property type="evidence" value="ECO:0007669"/>
    <property type="project" value="TreeGrafter"/>
</dbReference>
<accession>A0A6N8IZS5</accession>
<dbReference type="Pfam" id="PF02515">
    <property type="entry name" value="CoA_transf_3"/>
    <property type="match status" value="1"/>
</dbReference>
<organism evidence="2 3">
    <name type="scientific">Ramlibacter pinisoli</name>
    <dbReference type="NCBI Taxonomy" id="2682844"/>
    <lineage>
        <taxon>Bacteria</taxon>
        <taxon>Pseudomonadati</taxon>
        <taxon>Pseudomonadota</taxon>
        <taxon>Betaproteobacteria</taxon>
        <taxon>Burkholderiales</taxon>
        <taxon>Comamonadaceae</taxon>
        <taxon>Ramlibacter</taxon>
    </lineage>
</organism>